<feature type="compositionally biased region" description="Polar residues" evidence="1">
    <location>
        <begin position="260"/>
        <end position="273"/>
    </location>
</feature>
<reference evidence="2 3" key="1">
    <citation type="journal article" date="2013" name="PLoS ONE">
        <title>Predicting the Proteins of Angomonas deanei, Strigomonas culicis and Their Respective Endosymbionts Reveals New Aspects of the Trypanosomatidae Family.</title>
        <authorList>
            <person name="Motta M.C."/>
            <person name="Martins A.C."/>
            <person name="de Souza S.S."/>
            <person name="Catta-Preta C.M."/>
            <person name="Silva R."/>
            <person name="Klein C.C."/>
            <person name="de Almeida L.G."/>
            <person name="de Lima Cunha O."/>
            <person name="Ciapina L.P."/>
            <person name="Brocchi M."/>
            <person name="Colabardini A.C."/>
            <person name="de Araujo Lima B."/>
            <person name="Machado C.R."/>
            <person name="de Almeida Soares C.M."/>
            <person name="Probst C.M."/>
            <person name="de Menezes C.B."/>
            <person name="Thompson C.E."/>
            <person name="Bartholomeu D.C."/>
            <person name="Gradia D.F."/>
            <person name="Pavoni D.P."/>
            <person name="Grisard E.C."/>
            <person name="Fantinatti-Garboggini F."/>
            <person name="Marchini F.K."/>
            <person name="Rodrigues-Luiz G.F."/>
            <person name="Wagner G."/>
            <person name="Goldman G.H."/>
            <person name="Fietto J.L."/>
            <person name="Elias M.C."/>
            <person name="Goldman M.H."/>
            <person name="Sagot M.F."/>
            <person name="Pereira M."/>
            <person name="Stoco P.H."/>
            <person name="de Mendonca-Neto R.P."/>
            <person name="Teixeira S.M."/>
            <person name="Maciel T.E."/>
            <person name="de Oliveira Mendes T.A."/>
            <person name="Urmenyi T.P."/>
            <person name="de Souza W."/>
            <person name="Schenkman S."/>
            <person name="de Vasconcelos A.T."/>
        </authorList>
    </citation>
    <scope>NUCLEOTIDE SEQUENCE [LARGE SCALE GENOMIC DNA]</scope>
</reference>
<organism evidence="2 3">
    <name type="scientific">Strigomonas culicis</name>
    <dbReference type="NCBI Taxonomy" id="28005"/>
    <lineage>
        <taxon>Eukaryota</taxon>
        <taxon>Discoba</taxon>
        <taxon>Euglenozoa</taxon>
        <taxon>Kinetoplastea</taxon>
        <taxon>Metakinetoplastina</taxon>
        <taxon>Trypanosomatida</taxon>
        <taxon>Trypanosomatidae</taxon>
        <taxon>Strigomonadinae</taxon>
        <taxon>Strigomonas</taxon>
    </lineage>
</organism>
<protein>
    <submittedName>
        <fullName evidence="2">Uncharacterized protein</fullName>
    </submittedName>
</protein>
<dbReference type="Proteomes" id="UP000015354">
    <property type="component" value="Unassembled WGS sequence"/>
</dbReference>
<sequence>MYCFRLEIIEVQPAELFARWKQEGIAFSIEAKLERSKAGCRFVDFPSSFEIRSTLSADSLYMGLRRRTAKEGESSLGDELYAEQREDFALSGELNPFGAVWVVMPEIGNEDNVMRANLMWEVVTLTNASNNNAVLPVAGEGPATPDTFPFAMQRSCDAGVHTSITVAAPMPSAADAAGPSMSVEKSLAELKGTLTKATIPPQYGGYNGAPRASLRPIPAAPSNPLMINVADTLRHPSAPVEVSTHFRPPSDESPYVPATRTVTSGESRQSSTGVSVALDLATTDSGHLEGCESHGSDFVCRVSSTETQLLSGGSQEVTAAPGPTPSAAGTGDAAGTPFLDYYAASTQVELPPGRGFASLYTVLAPAVVVARPDGAEDAAAPQRRERLLQSRIGDVGLSQRHAACVPLSSVWKYSNCASSALESLRAERAGGVKFSQATVEQARIAREAQISPAERARAGAAAPPRTHGWPRGLPRRGADTTRAGNAAGDAEGRDVHVGLRGDWGDSHTLVPVKCSLPFCDRLDTLDVDLYDYTVCRLSPRCCVAHFCAYSKALV</sequence>
<dbReference type="AlphaFoldDB" id="S9TGF7"/>
<proteinExistence type="predicted"/>
<accession>S9TGF7</accession>
<evidence type="ECO:0000313" key="2">
    <source>
        <dbReference type="EMBL" id="EPY16009.1"/>
    </source>
</evidence>
<feature type="region of interest" description="Disordered" evidence="1">
    <location>
        <begin position="241"/>
        <end position="273"/>
    </location>
</feature>
<comment type="caution">
    <text evidence="2">The sequence shown here is derived from an EMBL/GenBank/DDBJ whole genome shotgun (WGS) entry which is preliminary data.</text>
</comment>
<name>S9TGF7_9TRYP</name>
<evidence type="ECO:0000256" key="1">
    <source>
        <dbReference type="SAM" id="MobiDB-lite"/>
    </source>
</evidence>
<keyword evidence="3" id="KW-1185">Reference proteome</keyword>
<feature type="region of interest" description="Disordered" evidence="1">
    <location>
        <begin position="311"/>
        <end position="332"/>
    </location>
</feature>
<feature type="compositionally biased region" description="Low complexity" evidence="1">
    <location>
        <begin position="318"/>
        <end position="332"/>
    </location>
</feature>
<feature type="region of interest" description="Disordered" evidence="1">
    <location>
        <begin position="453"/>
        <end position="489"/>
    </location>
</feature>
<evidence type="ECO:0000313" key="3">
    <source>
        <dbReference type="Proteomes" id="UP000015354"/>
    </source>
</evidence>
<dbReference type="EMBL" id="ATMH01011599">
    <property type="protein sequence ID" value="EPY16009.1"/>
    <property type="molecule type" value="Genomic_DNA"/>
</dbReference>
<gene>
    <name evidence="2" type="ORF">STCU_11610</name>
</gene>